<dbReference type="PANTHER" id="PTHR30561">
    <property type="entry name" value="SMR FAMILY PROTON-DEPENDENT DRUG EFFLUX TRANSPORTER SUGE"/>
    <property type="match status" value="1"/>
</dbReference>
<dbReference type="OrthoDB" id="9808638at2"/>
<evidence type="ECO:0008006" key="13">
    <source>
        <dbReference type="Google" id="ProtNLM"/>
    </source>
</evidence>
<evidence type="ECO:0000256" key="2">
    <source>
        <dbReference type="ARBA" id="ARBA00022448"/>
    </source>
</evidence>
<dbReference type="EMBL" id="PJNW01000013">
    <property type="protein sequence ID" value="PKR88294.1"/>
    <property type="molecule type" value="Genomic_DNA"/>
</dbReference>
<keyword evidence="12" id="KW-1185">Reference proteome</keyword>
<sequence>MTLHDATPRARVERHRNPDRWSFPGQRGVKRPPIEAHGRDAFPALVKKPTVRYLSHRFQEPAVNPALSAYGFLALAIISEVTGSSLLQKSEQFSKVLPTLGMAVCFAAAFFFLSQALKVIPLAIAYAIWSGVGIVLTATIGFLVFRQALDTWALFGMSLIVLGTIVLNTMSRSTVH</sequence>
<dbReference type="Pfam" id="PF00893">
    <property type="entry name" value="Multi_Drug_Res"/>
    <property type="match status" value="1"/>
</dbReference>
<organism evidence="11 12">
    <name type="scientific">Pleomorphomonas diazotrophica</name>
    <dbReference type="NCBI Taxonomy" id="1166257"/>
    <lineage>
        <taxon>Bacteria</taxon>
        <taxon>Pseudomonadati</taxon>
        <taxon>Pseudomonadota</taxon>
        <taxon>Alphaproteobacteria</taxon>
        <taxon>Hyphomicrobiales</taxon>
        <taxon>Pleomorphomonadaceae</taxon>
        <taxon>Pleomorphomonas</taxon>
    </lineage>
</organism>
<dbReference type="GO" id="GO:1990961">
    <property type="term" value="P:xenobiotic detoxification by transmembrane export across the plasma membrane"/>
    <property type="evidence" value="ECO:0007669"/>
    <property type="project" value="UniProtKB-ARBA"/>
</dbReference>
<gene>
    <name evidence="11" type="ORF">CXZ10_15770</name>
</gene>
<comment type="similarity">
    <text evidence="7 8">Belongs to the drug/metabolite transporter (DMT) superfamily. Small multidrug resistance (SMR) (TC 2.A.7.1) family.</text>
</comment>
<dbReference type="InterPro" id="IPR045324">
    <property type="entry name" value="Small_multidrug_res"/>
</dbReference>
<dbReference type="SUPFAM" id="SSF103481">
    <property type="entry name" value="Multidrug resistance efflux transporter EmrE"/>
    <property type="match status" value="1"/>
</dbReference>
<keyword evidence="2" id="KW-0813">Transport</keyword>
<dbReference type="GO" id="GO:0005886">
    <property type="term" value="C:plasma membrane"/>
    <property type="evidence" value="ECO:0007669"/>
    <property type="project" value="UniProtKB-SubCell"/>
</dbReference>
<evidence type="ECO:0000256" key="1">
    <source>
        <dbReference type="ARBA" id="ARBA00004651"/>
    </source>
</evidence>
<keyword evidence="3" id="KW-1003">Cell membrane</keyword>
<evidence type="ECO:0000313" key="12">
    <source>
        <dbReference type="Proteomes" id="UP000233491"/>
    </source>
</evidence>
<evidence type="ECO:0000256" key="10">
    <source>
        <dbReference type="SAM" id="Phobius"/>
    </source>
</evidence>
<dbReference type="AlphaFoldDB" id="A0A2N3LUX6"/>
<dbReference type="InterPro" id="IPR037185">
    <property type="entry name" value="EmrE-like"/>
</dbReference>
<dbReference type="Gene3D" id="1.10.3730.20">
    <property type="match status" value="1"/>
</dbReference>
<evidence type="ECO:0000256" key="6">
    <source>
        <dbReference type="ARBA" id="ARBA00023136"/>
    </source>
</evidence>
<comment type="subcellular location">
    <subcellularLocation>
        <location evidence="1 8">Cell membrane</location>
        <topology evidence="1 8">Multi-pass membrane protein</topology>
    </subcellularLocation>
</comment>
<evidence type="ECO:0000256" key="7">
    <source>
        <dbReference type="ARBA" id="ARBA00038032"/>
    </source>
</evidence>
<dbReference type="GO" id="GO:0015220">
    <property type="term" value="F:choline transmembrane transporter activity"/>
    <property type="evidence" value="ECO:0007669"/>
    <property type="project" value="TreeGrafter"/>
</dbReference>
<dbReference type="Proteomes" id="UP000233491">
    <property type="component" value="Unassembled WGS sequence"/>
</dbReference>
<feature type="transmembrane region" description="Helical" evidence="10">
    <location>
        <begin position="123"/>
        <end position="145"/>
    </location>
</feature>
<evidence type="ECO:0000256" key="4">
    <source>
        <dbReference type="ARBA" id="ARBA00022692"/>
    </source>
</evidence>
<dbReference type="GO" id="GO:0015297">
    <property type="term" value="F:antiporter activity"/>
    <property type="evidence" value="ECO:0007669"/>
    <property type="project" value="TreeGrafter"/>
</dbReference>
<feature type="transmembrane region" description="Helical" evidence="10">
    <location>
        <begin position="99"/>
        <end position="117"/>
    </location>
</feature>
<feature type="compositionally biased region" description="Basic and acidic residues" evidence="9">
    <location>
        <begin position="1"/>
        <end position="19"/>
    </location>
</feature>
<evidence type="ECO:0000256" key="3">
    <source>
        <dbReference type="ARBA" id="ARBA00022475"/>
    </source>
</evidence>
<evidence type="ECO:0000256" key="5">
    <source>
        <dbReference type="ARBA" id="ARBA00022989"/>
    </source>
</evidence>
<keyword evidence="4 8" id="KW-0812">Transmembrane</keyword>
<dbReference type="FunFam" id="1.10.3730.20:FF:000001">
    <property type="entry name" value="Quaternary ammonium compound resistance transporter SugE"/>
    <property type="match status" value="1"/>
</dbReference>
<keyword evidence="5 10" id="KW-1133">Transmembrane helix</keyword>
<dbReference type="GO" id="GO:0015199">
    <property type="term" value="F:amino-acid betaine transmembrane transporter activity"/>
    <property type="evidence" value="ECO:0007669"/>
    <property type="project" value="TreeGrafter"/>
</dbReference>
<feature type="region of interest" description="Disordered" evidence="9">
    <location>
        <begin position="1"/>
        <end position="29"/>
    </location>
</feature>
<accession>A0A2N3LUX6</accession>
<evidence type="ECO:0000256" key="8">
    <source>
        <dbReference type="RuleBase" id="RU003942"/>
    </source>
</evidence>
<dbReference type="PANTHER" id="PTHR30561:SF1">
    <property type="entry name" value="MULTIDRUG TRANSPORTER EMRE"/>
    <property type="match status" value="1"/>
</dbReference>
<keyword evidence="6 10" id="KW-0472">Membrane</keyword>
<comment type="caution">
    <text evidence="11">The sequence shown here is derived from an EMBL/GenBank/DDBJ whole genome shotgun (WGS) entry which is preliminary data.</text>
</comment>
<dbReference type="GO" id="GO:0031460">
    <property type="term" value="P:glycine betaine transport"/>
    <property type="evidence" value="ECO:0007669"/>
    <property type="project" value="TreeGrafter"/>
</dbReference>
<name>A0A2N3LUX6_9HYPH</name>
<evidence type="ECO:0000256" key="9">
    <source>
        <dbReference type="SAM" id="MobiDB-lite"/>
    </source>
</evidence>
<proteinExistence type="inferred from homology"/>
<protein>
    <recommendedName>
        <fullName evidence="13">QacE family quaternary ammonium compound efflux SMR transporter</fullName>
    </recommendedName>
</protein>
<feature type="transmembrane region" description="Helical" evidence="10">
    <location>
        <begin position="152"/>
        <end position="170"/>
    </location>
</feature>
<reference evidence="11 12" key="1">
    <citation type="submission" date="2017-12" db="EMBL/GenBank/DDBJ databases">
        <title>Anaerobic carbon monoxide metabolism by Pleomorphomonas carboxyditropha sp. nov., a new mesophilic hydrogenogenic carboxidotroph.</title>
        <authorList>
            <person name="Esquivel-Elizondo S."/>
            <person name="Krajmalnik-Brown R."/>
        </authorList>
    </citation>
    <scope>NUCLEOTIDE SEQUENCE [LARGE SCALE GENOMIC DNA]</scope>
    <source>
        <strain evidence="11 12">R5-392</strain>
    </source>
</reference>
<evidence type="ECO:0000313" key="11">
    <source>
        <dbReference type="EMBL" id="PKR88294.1"/>
    </source>
</evidence>
<dbReference type="InterPro" id="IPR000390">
    <property type="entry name" value="Small_drug/metabolite_transptr"/>
</dbReference>